<dbReference type="Gene3D" id="3.30.450.20">
    <property type="entry name" value="PAS domain"/>
    <property type="match status" value="2"/>
</dbReference>
<keyword evidence="5 10" id="KW-0418">Kinase</keyword>
<dbReference type="Proteomes" id="UP001611383">
    <property type="component" value="Chromosome"/>
</dbReference>
<dbReference type="InterPro" id="IPR004358">
    <property type="entry name" value="Sig_transdc_His_kin-like_C"/>
</dbReference>
<evidence type="ECO:0000256" key="2">
    <source>
        <dbReference type="ARBA" id="ARBA00012438"/>
    </source>
</evidence>
<gene>
    <name evidence="10" type="ORF">F0U60_53625</name>
</gene>
<dbReference type="SMART" id="SM00388">
    <property type="entry name" value="HisKA"/>
    <property type="match status" value="1"/>
</dbReference>
<dbReference type="InterPro" id="IPR000014">
    <property type="entry name" value="PAS"/>
</dbReference>
<organism evidence="10 11">
    <name type="scientific">Archangium minus</name>
    <dbReference type="NCBI Taxonomy" id="83450"/>
    <lineage>
        <taxon>Bacteria</taxon>
        <taxon>Pseudomonadati</taxon>
        <taxon>Myxococcota</taxon>
        <taxon>Myxococcia</taxon>
        <taxon>Myxococcales</taxon>
        <taxon>Cystobacterineae</taxon>
        <taxon>Archangiaceae</taxon>
        <taxon>Archangium</taxon>
    </lineage>
</organism>
<protein>
    <recommendedName>
        <fullName evidence="2">histidine kinase</fullName>
        <ecNumber evidence="2">2.7.13.3</ecNumber>
    </recommendedName>
</protein>
<dbReference type="Pfam" id="PF02518">
    <property type="entry name" value="HATPase_c"/>
    <property type="match status" value="1"/>
</dbReference>
<dbReference type="PANTHER" id="PTHR43711:SF1">
    <property type="entry name" value="HISTIDINE KINASE 1"/>
    <property type="match status" value="1"/>
</dbReference>
<dbReference type="CDD" id="cd00130">
    <property type="entry name" value="PAS"/>
    <property type="match status" value="2"/>
</dbReference>
<dbReference type="NCBIfam" id="TIGR00229">
    <property type="entry name" value="sensory_box"/>
    <property type="match status" value="2"/>
</dbReference>
<dbReference type="Gene3D" id="1.10.287.130">
    <property type="match status" value="1"/>
</dbReference>
<evidence type="ECO:0000259" key="9">
    <source>
        <dbReference type="PROSITE" id="PS50113"/>
    </source>
</evidence>
<dbReference type="InterPro" id="IPR001610">
    <property type="entry name" value="PAC"/>
</dbReference>
<feature type="domain" description="Histidine kinase" evidence="7">
    <location>
        <begin position="330"/>
        <end position="548"/>
    </location>
</feature>
<evidence type="ECO:0000256" key="5">
    <source>
        <dbReference type="ARBA" id="ARBA00022777"/>
    </source>
</evidence>
<comment type="catalytic activity">
    <reaction evidence="1">
        <text>ATP + protein L-histidine = ADP + protein N-phospho-L-histidine.</text>
        <dbReference type="EC" id="2.7.13.3"/>
    </reaction>
</comment>
<dbReference type="InterPro" id="IPR003594">
    <property type="entry name" value="HATPase_dom"/>
</dbReference>
<dbReference type="InterPro" id="IPR035965">
    <property type="entry name" value="PAS-like_dom_sf"/>
</dbReference>
<dbReference type="EMBL" id="CP043494">
    <property type="protein sequence ID" value="WNG51975.1"/>
    <property type="molecule type" value="Genomic_DNA"/>
</dbReference>
<dbReference type="InterPro" id="IPR005467">
    <property type="entry name" value="His_kinase_dom"/>
</dbReference>
<dbReference type="CDD" id="cd00082">
    <property type="entry name" value="HisKA"/>
    <property type="match status" value="1"/>
</dbReference>
<evidence type="ECO:0000256" key="3">
    <source>
        <dbReference type="ARBA" id="ARBA00022553"/>
    </source>
</evidence>
<reference evidence="10 11" key="1">
    <citation type="submission" date="2019-08" db="EMBL/GenBank/DDBJ databases">
        <title>Archangium and Cystobacter genomes.</title>
        <authorList>
            <person name="Chen I.-C.K."/>
            <person name="Wielgoss S."/>
        </authorList>
    </citation>
    <scope>NUCLEOTIDE SEQUENCE [LARGE SCALE GENOMIC DNA]</scope>
    <source>
        <strain evidence="10 11">Cbm 6</strain>
    </source>
</reference>
<dbReference type="SMART" id="SM00086">
    <property type="entry name" value="PAC"/>
    <property type="match status" value="2"/>
</dbReference>
<dbReference type="Gene3D" id="3.30.565.10">
    <property type="entry name" value="Histidine kinase-like ATPase, C-terminal domain"/>
    <property type="match status" value="1"/>
</dbReference>
<accession>A0ABY9X9B7</accession>
<dbReference type="SUPFAM" id="SSF55785">
    <property type="entry name" value="PYP-like sensor domain (PAS domain)"/>
    <property type="match status" value="2"/>
</dbReference>
<dbReference type="Pfam" id="PF13426">
    <property type="entry name" value="PAS_9"/>
    <property type="match status" value="2"/>
</dbReference>
<feature type="domain" description="PAC" evidence="9">
    <location>
        <begin position="260"/>
        <end position="312"/>
    </location>
</feature>
<keyword evidence="6" id="KW-0902">Two-component regulatory system</keyword>
<dbReference type="InterPro" id="IPR000700">
    <property type="entry name" value="PAS-assoc_C"/>
</dbReference>
<evidence type="ECO:0000259" key="7">
    <source>
        <dbReference type="PROSITE" id="PS50109"/>
    </source>
</evidence>
<dbReference type="SUPFAM" id="SSF47384">
    <property type="entry name" value="Homodimeric domain of signal transducing histidine kinase"/>
    <property type="match status" value="1"/>
</dbReference>
<dbReference type="PANTHER" id="PTHR43711">
    <property type="entry name" value="TWO-COMPONENT HISTIDINE KINASE"/>
    <property type="match status" value="1"/>
</dbReference>
<dbReference type="GO" id="GO:0016301">
    <property type="term" value="F:kinase activity"/>
    <property type="evidence" value="ECO:0007669"/>
    <property type="project" value="UniProtKB-KW"/>
</dbReference>
<dbReference type="SUPFAM" id="SSF55874">
    <property type="entry name" value="ATPase domain of HSP90 chaperone/DNA topoisomerase II/histidine kinase"/>
    <property type="match status" value="1"/>
</dbReference>
<dbReference type="SMART" id="SM00387">
    <property type="entry name" value="HATPase_c"/>
    <property type="match status" value="1"/>
</dbReference>
<evidence type="ECO:0000256" key="4">
    <source>
        <dbReference type="ARBA" id="ARBA00022679"/>
    </source>
</evidence>
<feature type="domain" description="PAS" evidence="8">
    <location>
        <begin position="61"/>
        <end position="111"/>
    </location>
</feature>
<dbReference type="SMART" id="SM00091">
    <property type="entry name" value="PAS"/>
    <property type="match status" value="2"/>
</dbReference>
<keyword evidence="4" id="KW-0808">Transferase</keyword>
<dbReference type="InterPro" id="IPR050736">
    <property type="entry name" value="Sensor_HK_Regulatory"/>
</dbReference>
<name>A0ABY9X9B7_9BACT</name>
<dbReference type="InterPro" id="IPR003661">
    <property type="entry name" value="HisK_dim/P_dom"/>
</dbReference>
<dbReference type="PROSITE" id="PS50113">
    <property type="entry name" value="PAC"/>
    <property type="match status" value="2"/>
</dbReference>
<evidence type="ECO:0000313" key="10">
    <source>
        <dbReference type="EMBL" id="WNG51975.1"/>
    </source>
</evidence>
<feature type="domain" description="PAS" evidence="8">
    <location>
        <begin position="185"/>
        <end position="242"/>
    </location>
</feature>
<sequence>MLPAPAFQRMRTAIRCRVVGAEILHVAQASPCVLFMDQQNCARSLARGNGKEGINSCHPRSQEALADFVDSAALGLHWVAPDGTILWANKSDYEPLGYTAEEYIGHNIAEFHTDGETIADILQRLTRGEKLVEYSARLRCKDGSVREVSITSSVRFDETGKFLHTRCFTRDVTEHLRVARALRESEERFRMLLAGVKDFAIFMLDAGGRVETWNLGAERLYGHSAEEIVGQHVSELYTEESRREGCVEEDLSTASLHGRHESECERVRKDGSRYWAHVITTALRDSDGRLRGFAKVTRDVTDKRRAEEERERLLQELKEAVAVRDEFLSIASHELKTPLTSVKLNLHALEHRTEVAAGKTEGEGSRKLMRIHGQIDRLAKLVNSLLDVSRITANRLDFHLEEVDLGEVLQDVLGQYKEELDRAGCSLHLRTDTGVIGRWDRLRVDQVVSNLLSNAIKYGPGRPVEVDLQRLGRSARLVVRDHGIGISAQDQERIFQRFERAVSIQHYGGFGLGLWISRQIVDNLGGSIAVHSETGLGSTFVVELPLSGPSRG</sequence>
<dbReference type="PROSITE" id="PS50112">
    <property type="entry name" value="PAS"/>
    <property type="match status" value="2"/>
</dbReference>
<evidence type="ECO:0000256" key="6">
    <source>
        <dbReference type="ARBA" id="ARBA00023012"/>
    </source>
</evidence>
<dbReference type="InterPro" id="IPR036097">
    <property type="entry name" value="HisK_dim/P_sf"/>
</dbReference>
<feature type="domain" description="PAC" evidence="9">
    <location>
        <begin position="132"/>
        <end position="184"/>
    </location>
</feature>
<dbReference type="PROSITE" id="PS50109">
    <property type="entry name" value="HIS_KIN"/>
    <property type="match status" value="1"/>
</dbReference>
<dbReference type="EC" id="2.7.13.3" evidence="2"/>
<dbReference type="PRINTS" id="PR00344">
    <property type="entry name" value="BCTRLSENSOR"/>
</dbReference>
<evidence type="ECO:0000259" key="8">
    <source>
        <dbReference type="PROSITE" id="PS50112"/>
    </source>
</evidence>
<proteinExistence type="predicted"/>
<dbReference type="InterPro" id="IPR036890">
    <property type="entry name" value="HATPase_C_sf"/>
</dbReference>
<keyword evidence="11" id="KW-1185">Reference proteome</keyword>
<evidence type="ECO:0000313" key="11">
    <source>
        <dbReference type="Proteomes" id="UP001611383"/>
    </source>
</evidence>
<evidence type="ECO:0000256" key="1">
    <source>
        <dbReference type="ARBA" id="ARBA00000085"/>
    </source>
</evidence>
<keyword evidence="3" id="KW-0597">Phosphoprotein</keyword>
<dbReference type="Pfam" id="PF00512">
    <property type="entry name" value="HisKA"/>
    <property type="match status" value="1"/>
</dbReference>